<dbReference type="RefSeq" id="WP_090543881.1">
    <property type="nucleotide sequence ID" value="NZ_FNSR01000001.1"/>
</dbReference>
<evidence type="ECO:0000313" key="7">
    <source>
        <dbReference type="Proteomes" id="UP000199120"/>
    </source>
</evidence>
<evidence type="ECO:0000256" key="3">
    <source>
        <dbReference type="SAM" id="MobiDB-lite"/>
    </source>
</evidence>
<evidence type="ECO:0000256" key="1">
    <source>
        <dbReference type="RuleBase" id="RU003612"/>
    </source>
</evidence>
<keyword evidence="1" id="KW-0132">Cell division</keyword>
<comment type="function">
    <text evidence="1">Essential cell division protein that stabilizes the FtsZ protofilaments by cross-linking them and that serves as a cytoplasmic membrane anchor for the Z ring. Also required for the recruitment to the septal ring of downstream cell division proteins.</text>
</comment>
<dbReference type="Gene3D" id="3.30.1400.10">
    <property type="entry name" value="ZipA, C-terminal FtsZ-binding domain"/>
    <property type="match status" value="1"/>
</dbReference>
<dbReference type="Proteomes" id="UP000199120">
    <property type="component" value="Unassembled WGS sequence"/>
</dbReference>
<keyword evidence="4" id="KW-1133">Transmembrane helix</keyword>
<keyword evidence="1" id="KW-0131">Cell cycle</keyword>
<keyword evidence="2" id="KW-1003">Cell membrane</keyword>
<feature type="compositionally biased region" description="Low complexity" evidence="3">
    <location>
        <begin position="109"/>
        <end position="140"/>
    </location>
</feature>
<dbReference type="SUPFAM" id="SSF64383">
    <property type="entry name" value="Cell-division protein ZipA, C-terminal domain"/>
    <property type="match status" value="1"/>
</dbReference>
<keyword evidence="7" id="KW-1185">Reference proteome</keyword>
<proteinExistence type="inferred from homology"/>
<dbReference type="AlphaFoldDB" id="A0A1H7NC53"/>
<comment type="subcellular location">
    <subcellularLocation>
        <location evidence="2">Cell inner membrane</location>
        <topology evidence="2">Single-pass type I membrane protein</topology>
    </subcellularLocation>
</comment>
<dbReference type="Pfam" id="PF04354">
    <property type="entry name" value="ZipA_C"/>
    <property type="match status" value="1"/>
</dbReference>
<keyword evidence="2 4" id="KW-0472">Membrane</keyword>
<protein>
    <recommendedName>
        <fullName evidence="1">Cell division protein ZipA</fullName>
    </recommendedName>
</protein>
<reference evidence="7" key="1">
    <citation type="submission" date="2016-10" db="EMBL/GenBank/DDBJ databases">
        <authorList>
            <person name="Varghese N."/>
            <person name="Submissions S."/>
        </authorList>
    </citation>
    <scope>NUCLEOTIDE SEQUENCE [LARGE SCALE GENOMIC DNA]</scope>
    <source>
        <strain evidence="7">LMG 26416</strain>
    </source>
</reference>
<sequence>MDELTLGLIGAGAVVVGGVVVYNAWQGAKVRRRMPRPMPDDAAETLAREEHEEQSPFIEPARAPSRREPTLAGAAATGEERVEPGFGAAAPPDTPVDIQAENTSPNGFADEAAAEGAPAGTDAGPAHAANAANATHATEPGDAEPIEPVLPAATTISAAPPAVVDRRIDCIVPVRLAAPVAGERVIPLAQRLRRAGSKPVHIEGKPDGGNWELLQNGVRYEELRAAAQLANRSGPLNELEFSEFVTGVQQFADALDASPEFPDMMETVSMARELDGFAAQCDAQLSINVMSDGAPWSANYVQAVASQDGLLLSRDGTRFVKLDAKQSPVFMLQFGDTNFLRDDLTYKGGQMITLVLDVPVADEDILPFRLMCDYAKSLAERIGGRVVDDQRRPLPETVLQSIDKQLMTLYAKLEQAGIPAGSPATRRLFSQ</sequence>
<dbReference type="SMART" id="SM00771">
    <property type="entry name" value="ZipA_C"/>
    <property type="match status" value="1"/>
</dbReference>
<comment type="similarity">
    <text evidence="1">Belongs to the ZipA family.</text>
</comment>
<keyword evidence="2" id="KW-0997">Cell inner membrane</keyword>
<organism evidence="6 7">
    <name type="scientific">Paraburkholderia caballeronis</name>
    <dbReference type="NCBI Taxonomy" id="416943"/>
    <lineage>
        <taxon>Bacteria</taxon>
        <taxon>Pseudomonadati</taxon>
        <taxon>Pseudomonadota</taxon>
        <taxon>Betaproteobacteria</taxon>
        <taxon>Burkholderiales</taxon>
        <taxon>Burkholderiaceae</taxon>
        <taxon>Paraburkholderia</taxon>
    </lineage>
</organism>
<dbReference type="GO" id="GO:0090529">
    <property type="term" value="P:cell septum assembly"/>
    <property type="evidence" value="ECO:0007669"/>
    <property type="project" value="InterPro"/>
</dbReference>
<dbReference type="InterPro" id="IPR036765">
    <property type="entry name" value="ZipA_FtsZ-bd_C_sf"/>
</dbReference>
<feature type="transmembrane region" description="Helical" evidence="4">
    <location>
        <begin position="6"/>
        <end position="25"/>
    </location>
</feature>
<evidence type="ECO:0000259" key="5">
    <source>
        <dbReference type="SMART" id="SM00771"/>
    </source>
</evidence>
<keyword evidence="2 4" id="KW-0812">Transmembrane</keyword>
<evidence type="ECO:0000256" key="4">
    <source>
        <dbReference type="SAM" id="Phobius"/>
    </source>
</evidence>
<dbReference type="STRING" id="416943.SAMN05445871_1659"/>
<feature type="domain" description="ZipA C-terminal FtsZ-binding" evidence="5">
    <location>
        <begin position="281"/>
        <end position="406"/>
    </location>
</feature>
<accession>A0A1H7NC53</accession>
<feature type="region of interest" description="Disordered" evidence="3">
    <location>
        <begin position="34"/>
        <end position="146"/>
    </location>
</feature>
<evidence type="ECO:0000313" key="6">
    <source>
        <dbReference type="EMBL" id="SEL21080.1"/>
    </source>
</evidence>
<gene>
    <name evidence="6" type="ORF">SAMN05192542_105434</name>
</gene>
<dbReference type="InterPro" id="IPR007449">
    <property type="entry name" value="ZipA_FtsZ-bd_C"/>
</dbReference>
<dbReference type="GO" id="GO:0005886">
    <property type="term" value="C:plasma membrane"/>
    <property type="evidence" value="ECO:0007669"/>
    <property type="project" value="UniProtKB-SubCell"/>
</dbReference>
<dbReference type="EMBL" id="FOAJ01000005">
    <property type="protein sequence ID" value="SEL21080.1"/>
    <property type="molecule type" value="Genomic_DNA"/>
</dbReference>
<dbReference type="OrthoDB" id="8521018at2"/>
<evidence type="ECO:0000256" key="2">
    <source>
        <dbReference type="RuleBase" id="RU003613"/>
    </source>
</evidence>
<name>A0A1H7NC53_9BURK</name>